<dbReference type="Gene3D" id="1.10.1040.10">
    <property type="entry name" value="N-(1-d-carboxylethyl)-l-norvaline Dehydrogenase, domain 2"/>
    <property type="match status" value="1"/>
</dbReference>
<sequence length="292" mass="33054">MRIGIIGGGAIGLLLSSLLGKDHDVTIYVRRCEQLQAIKEEGVSLSESNRTTRVASKMFGDWDRHDLMFVCVKQYHLDELIPLLDQLDFDIPLVFLQNGMGHLEAIDRLENHQAIVGVMEHGAMRVTDTIVNHTGKGVLKVAPYRASNISMYKVKELSAPDFPIQFMEDFYQLLAKKLVVNTVINPLTALFEVENGRIAEDPHLKKLAYMIGEEACEVLQLSFDEEWDRVMEVVRLTAANLSSMAKDIQEGRRTEVDAILGYLMERATKKHPNIRFAYHAIKAKEGQRSRSE</sequence>
<dbReference type="GO" id="GO:0008677">
    <property type="term" value="F:2-dehydropantoate 2-reductase activity"/>
    <property type="evidence" value="ECO:0007669"/>
    <property type="project" value="UniProtKB-EC"/>
</dbReference>
<dbReference type="InterPro" id="IPR013332">
    <property type="entry name" value="KPR_N"/>
</dbReference>
<evidence type="ECO:0000313" key="15">
    <source>
        <dbReference type="Proteomes" id="UP001596990"/>
    </source>
</evidence>
<dbReference type="PANTHER" id="PTHR43765:SF2">
    <property type="entry name" value="2-DEHYDROPANTOATE 2-REDUCTASE"/>
    <property type="match status" value="1"/>
</dbReference>
<organism evidence="14 15">
    <name type="scientific">Thalassobacillus hwangdonensis</name>
    <dbReference type="NCBI Taxonomy" id="546108"/>
    <lineage>
        <taxon>Bacteria</taxon>
        <taxon>Bacillati</taxon>
        <taxon>Bacillota</taxon>
        <taxon>Bacilli</taxon>
        <taxon>Bacillales</taxon>
        <taxon>Bacillaceae</taxon>
        <taxon>Thalassobacillus</taxon>
    </lineage>
</organism>
<evidence type="ECO:0000259" key="12">
    <source>
        <dbReference type="Pfam" id="PF02558"/>
    </source>
</evidence>
<reference evidence="15" key="1">
    <citation type="journal article" date="2019" name="Int. J. Syst. Evol. Microbiol.">
        <title>The Global Catalogue of Microorganisms (GCM) 10K type strain sequencing project: providing services to taxonomists for standard genome sequencing and annotation.</title>
        <authorList>
            <consortium name="The Broad Institute Genomics Platform"/>
            <consortium name="The Broad Institute Genome Sequencing Center for Infectious Disease"/>
            <person name="Wu L."/>
            <person name="Ma J."/>
        </authorList>
    </citation>
    <scope>NUCLEOTIDE SEQUENCE [LARGE SCALE GENOMIC DNA]</scope>
    <source>
        <strain evidence="15">CCUG 56607</strain>
    </source>
</reference>
<dbReference type="PANTHER" id="PTHR43765">
    <property type="entry name" value="2-DEHYDROPANTOATE 2-REDUCTASE-RELATED"/>
    <property type="match status" value="1"/>
</dbReference>
<evidence type="ECO:0000256" key="1">
    <source>
        <dbReference type="ARBA" id="ARBA00002919"/>
    </source>
</evidence>
<feature type="domain" description="Ketopantoate reductase C-terminal" evidence="13">
    <location>
        <begin position="170"/>
        <end position="284"/>
    </location>
</feature>
<dbReference type="SUPFAM" id="SSF51735">
    <property type="entry name" value="NAD(P)-binding Rossmann-fold domains"/>
    <property type="match status" value="1"/>
</dbReference>
<evidence type="ECO:0000256" key="3">
    <source>
        <dbReference type="ARBA" id="ARBA00007870"/>
    </source>
</evidence>
<keyword evidence="6 11" id="KW-0566">Pantothenate biosynthesis</keyword>
<dbReference type="InterPro" id="IPR013328">
    <property type="entry name" value="6PGD_dom2"/>
</dbReference>
<evidence type="ECO:0000256" key="7">
    <source>
        <dbReference type="ARBA" id="ARBA00022857"/>
    </source>
</evidence>
<evidence type="ECO:0000256" key="5">
    <source>
        <dbReference type="ARBA" id="ARBA00019465"/>
    </source>
</evidence>
<dbReference type="InterPro" id="IPR013752">
    <property type="entry name" value="KPA_reductase"/>
</dbReference>
<evidence type="ECO:0000256" key="8">
    <source>
        <dbReference type="ARBA" id="ARBA00023002"/>
    </source>
</evidence>
<accession>A0ABW3KYP0</accession>
<evidence type="ECO:0000256" key="10">
    <source>
        <dbReference type="ARBA" id="ARBA00048793"/>
    </source>
</evidence>
<feature type="domain" description="Ketopantoate reductase N-terminal" evidence="12">
    <location>
        <begin position="3"/>
        <end position="144"/>
    </location>
</feature>
<comment type="caution">
    <text evidence="14">The sequence shown here is derived from an EMBL/GenBank/DDBJ whole genome shotgun (WGS) entry which is preliminary data.</text>
</comment>
<protein>
    <recommendedName>
        <fullName evidence="5 11">2-dehydropantoate 2-reductase</fullName>
        <ecNumber evidence="4 11">1.1.1.169</ecNumber>
    </recommendedName>
    <alternativeName>
        <fullName evidence="9 11">Ketopantoate reductase</fullName>
    </alternativeName>
</protein>
<evidence type="ECO:0000256" key="9">
    <source>
        <dbReference type="ARBA" id="ARBA00032024"/>
    </source>
</evidence>
<proteinExistence type="inferred from homology"/>
<dbReference type="EC" id="1.1.1.169" evidence="4 11"/>
<dbReference type="SUPFAM" id="SSF48179">
    <property type="entry name" value="6-phosphogluconate dehydrogenase C-terminal domain-like"/>
    <property type="match status" value="1"/>
</dbReference>
<dbReference type="Gene3D" id="3.40.50.720">
    <property type="entry name" value="NAD(P)-binding Rossmann-like Domain"/>
    <property type="match status" value="1"/>
</dbReference>
<dbReference type="EMBL" id="JBHTKL010000001">
    <property type="protein sequence ID" value="MFD1018070.1"/>
    <property type="molecule type" value="Genomic_DNA"/>
</dbReference>
<comment type="similarity">
    <text evidence="3 11">Belongs to the ketopantoate reductase family.</text>
</comment>
<evidence type="ECO:0000256" key="2">
    <source>
        <dbReference type="ARBA" id="ARBA00004994"/>
    </source>
</evidence>
<gene>
    <name evidence="14" type="ORF">ACFQ2J_02560</name>
</gene>
<dbReference type="InterPro" id="IPR008927">
    <property type="entry name" value="6-PGluconate_DH-like_C_sf"/>
</dbReference>
<dbReference type="Pfam" id="PF02558">
    <property type="entry name" value="ApbA"/>
    <property type="match status" value="1"/>
</dbReference>
<comment type="pathway">
    <text evidence="2 11">Cofactor biosynthesis; (R)-pantothenate biosynthesis; (R)-pantoate from 3-methyl-2-oxobutanoate: step 2/2.</text>
</comment>
<dbReference type="NCBIfam" id="TIGR00745">
    <property type="entry name" value="apbA_panE"/>
    <property type="match status" value="1"/>
</dbReference>
<name>A0ABW3KYP0_9BACI</name>
<evidence type="ECO:0000256" key="4">
    <source>
        <dbReference type="ARBA" id="ARBA00013014"/>
    </source>
</evidence>
<evidence type="ECO:0000313" key="14">
    <source>
        <dbReference type="EMBL" id="MFD1018070.1"/>
    </source>
</evidence>
<dbReference type="InterPro" id="IPR036291">
    <property type="entry name" value="NAD(P)-bd_dom_sf"/>
</dbReference>
<comment type="function">
    <text evidence="1 11">Catalyzes the NADPH-dependent reduction of ketopantoate into pantoic acid.</text>
</comment>
<dbReference type="Proteomes" id="UP001596990">
    <property type="component" value="Unassembled WGS sequence"/>
</dbReference>
<evidence type="ECO:0000256" key="11">
    <source>
        <dbReference type="RuleBase" id="RU362068"/>
    </source>
</evidence>
<dbReference type="RefSeq" id="WP_386056297.1">
    <property type="nucleotide sequence ID" value="NZ_JBHTKL010000001.1"/>
</dbReference>
<evidence type="ECO:0000256" key="6">
    <source>
        <dbReference type="ARBA" id="ARBA00022655"/>
    </source>
</evidence>
<dbReference type="Pfam" id="PF08546">
    <property type="entry name" value="ApbA_C"/>
    <property type="match status" value="1"/>
</dbReference>
<comment type="catalytic activity">
    <reaction evidence="10 11">
        <text>(R)-pantoate + NADP(+) = 2-dehydropantoate + NADPH + H(+)</text>
        <dbReference type="Rhea" id="RHEA:16233"/>
        <dbReference type="ChEBI" id="CHEBI:11561"/>
        <dbReference type="ChEBI" id="CHEBI:15378"/>
        <dbReference type="ChEBI" id="CHEBI:15980"/>
        <dbReference type="ChEBI" id="CHEBI:57783"/>
        <dbReference type="ChEBI" id="CHEBI:58349"/>
        <dbReference type="EC" id="1.1.1.169"/>
    </reaction>
</comment>
<evidence type="ECO:0000259" key="13">
    <source>
        <dbReference type="Pfam" id="PF08546"/>
    </source>
</evidence>
<keyword evidence="15" id="KW-1185">Reference proteome</keyword>
<keyword evidence="8 11" id="KW-0560">Oxidoreductase</keyword>
<keyword evidence="7 11" id="KW-0521">NADP</keyword>
<dbReference type="InterPro" id="IPR003710">
    <property type="entry name" value="ApbA"/>
</dbReference>
<dbReference type="InterPro" id="IPR050838">
    <property type="entry name" value="Ketopantoate_reductase"/>
</dbReference>